<dbReference type="InterPro" id="IPR008964">
    <property type="entry name" value="Invasin/intimin_cell_adhesion"/>
</dbReference>
<dbReference type="RefSeq" id="WP_012954887.1">
    <property type="nucleotide sequence ID" value="NC_013790.1"/>
</dbReference>
<evidence type="ECO:0000313" key="2">
    <source>
        <dbReference type="Proteomes" id="UP000008680"/>
    </source>
</evidence>
<proteinExistence type="predicted"/>
<dbReference type="eggNOG" id="arCOG02486">
    <property type="taxonomic scope" value="Archaea"/>
</dbReference>
<accession>D3DYL1</accession>
<dbReference type="eggNOG" id="arCOG02488">
    <property type="taxonomic scope" value="Archaea"/>
</dbReference>
<dbReference type="Gene3D" id="2.60.40.10">
    <property type="entry name" value="Immunoglobulins"/>
    <property type="match status" value="1"/>
</dbReference>
<dbReference type="KEGG" id="mru:mru_0079"/>
<keyword evidence="2" id="KW-1185">Reference proteome</keyword>
<name>D3DYL1_METRM</name>
<dbReference type="AlphaFoldDB" id="D3DYL1"/>
<dbReference type="InterPro" id="IPR013783">
    <property type="entry name" value="Ig-like_fold"/>
</dbReference>
<organism evidence="1 2">
    <name type="scientific">Methanobrevibacter ruminantium (strain ATCC 35063 / DSM 1093 / JCM 13430 / OCM 146 / M1)</name>
    <name type="common">Methanobacterium ruminantium</name>
    <dbReference type="NCBI Taxonomy" id="634498"/>
    <lineage>
        <taxon>Archaea</taxon>
        <taxon>Methanobacteriati</taxon>
        <taxon>Methanobacteriota</taxon>
        <taxon>Methanomada group</taxon>
        <taxon>Methanobacteria</taxon>
        <taxon>Methanobacteriales</taxon>
        <taxon>Methanobacteriaceae</taxon>
        <taxon>Methanobrevibacter</taxon>
    </lineage>
</organism>
<gene>
    <name evidence="1" type="ordered locus">mru_0079</name>
</gene>
<evidence type="ECO:0000313" key="1">
    <source>
        <dbReference type="EMBL" id="ADC45931.1"/>
    </source>
</evidence>
<sequence length="1186" mass="130995">MKFNKNRGISAISIILILFLSISMASAIEISADDADMDSGDLSVCEVSTSDCYGETLISADASGADSSDEIIINETIADEKTDYRSSILADGEKKNLHVEVSNDVFTPDNDYEFMLYDEDFNQIGGYLDIYLNDELTYSDFTVDSSESSSISLSGLECGLNKITFIYDEDDVYNRLNQTKEFYIYGENPEFVMIPHYDTITLNGNYSSRVYLKEYDEWGYYDEDNEGDIEPIDDKFNVYIYKENPGDEYELVWEDEFEANGTINFDDAIKTTGNYLIRYVFNGSSDYSYAPYNSSNIIRCVNVITDFIINDTYFIPDKGFGFSVYLVDNATGDIIDKEFKLMVYYILDTSNPVRIVEEEMVKGNKTYTFDCSEIPENITYLFIGCIFDGDRDEYSSADKEYALELTDSRIETSINANIGDSVIGNSSSFRVYVQDEENWGQIDATLDIYLNEEYSQTVTAYAYLENEVLIENLKKGENTLRIVYNGTDIYQNSEKSYNFTVSDKRANIEVDVSNIIVGDVTKITVNLTDEDGNILNKEFNVSIYKGGSYYDEDSELIYSQVYTGSANISLPDLEIDDYYVRAEFVDESFVYSQAEDSEYFNVYSKGSYIDLGKTYWPDNDDVVLNISLRNYIEENINGEVLFQFNGTDYPLTCTEDGAILNLGKLPVGKYQIFAKFDGDGEYEASNLTDQLRIVKATIINVEACDVLKGQSETVNITFTDGDGNPLDVKMLDINIWDTDGNWLDYGQLRNSIEIKNIQTDYIIRAMLSDSYGEIGYSDYYPSSAYGFIRVLNGTDPTVITVTNTANIDLAIDGPKVIITLTDEDGKAISGAKLNAAVGNMESILTTDSKGQAVLAIGANDTAKVTYTDENGAGVSASIVNNVINTTVTEIVEKNITVPVTANATIDLAIDGSDVVVSLNDLDGNAIASASLDATVGTTNSTLTTDDKGQAKVAIGVNETAKVTYTDENGASVSASIVNNVINSTVVINNTVKRNATKIIYNNMSTVSVNSEVDGRIGEYFNVTLVDSDGNALANKTVYIGFNGRVYVRQTNETGGAQLQINLGYQGDYTFAIAFLGDDDYNGSFEVAIIKVSKQSGKLTSSPKTYKAKAKTKTVSATFTSSYGNPIPGKKISFIVNGKTYSANTNDKGVATVKVSLSKKGTYTCNIKFAGNGMYTESIAKSKITIK</sequence>
<dbReference type="GeneID" id="8769697"/>
<dbReference type="Proteomes" id="UP000008680">
    <property type="component" value="Chromosome"/>
</dbReference>
<reference evidence="1 2" key="1">
    <citation type="journal article" date="2010" name="PLoS ONE">
        <title>The genome sequence of the rumen methanogen Methanobrevibacter ruminantium reveals new possibilities for controlling ruminant methane emissions.</title>
        <authorList>
            <person name="Leahy S.C."/>
            <person name="Kelly W.J."/>
            <person name="Altermann E."/>
            <person name="Ronimus R.S."/>
            <person name="Yeoman C.J."/>
            <person name="Pacheco D.M."/>
            <person name="Li D."/>
            <person name="Kong Z."/>
            <person name="McTavish S."/>
            <person name="Sang C."/>
            <person name="Lambie S.C."/>
            <person name="Janssen P.H."/>
            <person name="Dey D."/>
            <person name="Attwood G.T."/>
        </authorList>
    </citation>
    <scope>NUCLEOTIDE SEQUENCE [LARGE SCALE GENOMIC DNA]</scope>
    <source>
        <strain evidence="2">ATCC 35063 / DSM 1093 / JCM 13430 / OCM 146 / M1</strain>
    </source>
</reference>
<dbReference type="HOGENOM" id="CLU_289619_0_0_2"/>
<dbReference type="EMBL" id="CP001719">
    <property type="protein sequence ID" value="ADC45931.1"/>
    <property type="molecule type" value="Genomic_DNA"/>
</dbReference>
<dbReference type="SUPFAM" id="SSF49373">
    <property type="entry name" value="Invasin/intimin cell-adhesion fragments"/>
    <property type="match status" value="1"/>
</dbReference>
<dbReference type="PATRIC" id="fig|634498.28.peg.84"/>
<protein>
    <submittedName>
        <fullName evidence="1">Adhesin-like protein</fullName>
    </submittedName>
</protein>